<evidence type="ECO:0000313" key="2">
    <source>
        <dbReference type="Proteomes" id="UP001158576"/>
    </source>
</evidence>
<organism evidence="1 2">
    <name type="scientific">Oikopleura dioica</name>
    <name type="common">Tunicate</name>
    <dbReference type="NCBI Taxonomy" id="34765"/>
    <lineage>
        <taxon>Eukaryota</taxon>
        <taxon>Metazoa</taxon>
        <taxon>Chordata</taxon>
        <taxon>Tunicata</taxon>
        <taxon>Appendicularia</taxon>
        <taxon>Copelata</taxon>
        <taxon>Oikopleuridae</taxon>
        <taxon>Oikopleura</taxon>
    </lineage>
</organism>
<evidence type="ECO:0000313" key="1">
    <source>
        <dbReference type="EMBL" id="CAG5113595.1"/>
    </source>
</evidence>
<gene>
    <name evidence="1" type="ORF">OKIOD_LOCUS16450</name>
</gene>
<accession>A0ABN7T9C1</accession>
<proteinExistence type="predicted"/>
<dbReference type="Proteomes" id="UP001158576">
    <property type="component" value="Chromosome 2"/>
</dbReference>
<name>A0ABN7T9C1_OIKDI</name>
<keyword evidence="2" id="KW-1185">Reference proteome</keyword>
<sequence>MLVSFEYAAVQAAAYQVQIKETETIGSYLTKAAAYYKIDLKKCKFTTSNGFTVTAGMTSAQFAAGKSTCGGRSAAAASSQKVVIKIEYSSTSVCR</sequence>
<protein>
    <submittedName>
        <fullName evidence="1">Oidioi.mRNA.OKI2018_I69.chr2.g7685.t1.cds</fullName>
    </submittedName>
</protein>
<reference evidence="1 2" key="1">
    <citation type="submission" date="2021-04" db="EMBL/GenBank/DDBJ databases">
        <authorList>
            <person name="Bliznina A."/>
        </authorList>
    </citation>
    <scope>NUCLEOTIDE SEQUENCE [LARGE SCALE GENOMIC DNA]</scope>
</reference>
<dbReference type="EMBL" id="OU015567">
    <property type="protein sequence ID" value="CAG5113595.1"/>
    <property type="molecule type" value="Genomic_DNA"/>
</dbReference>